<name>A0A650CU58_ACIAM</name>
<dbReference type="EMBL" id="CP045482">
    <property type="protein sequence ID" value="QGR21245.1"/>
    <property type="molecule type" value="Genomic_DNA"/>
</dbReference>
<proteinExistence type="predicted"/>
<dbReference type="Proteomes" id="UP000474054">
    <property type="component" value="Unassembled WGS sequence"/>
</dbReference>
<gene>
    <name evidence="3" type="ORF">D1866_03940</name>
    <name evidence="2" type="ORF">GFB69_10890</name>
</gene>
<reference evidence="3 4" key="2">
    <citation type="submission" date="2019-10" db="EMBL/GenBank/DDBJ databases">
        <title>Genome Sequences from Six Type Strain Members of the Archaeal Family Sulfolobaceae: Acidianus ambivalens, Acidianus infernus, Metallosphaera prunae, Stygiolobus azoricus, Sulfolobus metallicus, and Sulfurisphaera ohwakuensis.</title>
        <authorList>
            <person name="Counts J.A."/>
            <person name="Kelly R.M."/>
        </authorList>
    </citation>
    <scope>NUCLEOTIDE SEQUENCE [LARGE SCALE GENOMIC DNA]</scope>
    <source>
        <strain evidence="3 4">LEI 10</strain>
    </source>
</reference>
<dbReference type="Proteomes" id="UP000426328">
    <property type="component" value="Chromosome"/>
</dbReference>
<accession>A0A650CU58</accession>
<evidence type="ECO:0000313" key="5">
    <source>
        <dbReference type="Proteomes" id="UP000474054"/>
    </source>
</evidence>
<dbReference type="RefSeq" id="WP_152942710.1">
    <property type="nucleotide sequence ID" value="NZ_CP045482.1"/>
</dbReference>
<keyword evidence="1" id="KW-0812">Transmembrane</keyword>
<evidence type="ECO:0000313" key="2">
    <source>
        <dbReference type="EMBL" id="MQL56217.1"/>
    </source>
</evidence>
<organism evidence="3 4">
    <name type="scientific">Acidianus ambivalens</name>
    <name type="common">Desulfurolobus ambivalens</name>
    <dbReference type="NCBI Taxonomy" id="2283"/>
    <lineage>
        <taxon>Archaea</taxon>
        <taxon>Thermoproteota</taxon>
        <taxon>Thermoprotei</taxon>
        <taxon>Sulfolobales</taxon>
        <taxon>Sulfolobaceae</taxon>
        <taxon>Acidianus</taxon>
    </lineage>
</organism>
<dbReference type="EMBL" id="WHYS01000002">
    <property type="protein sequence ID" value="MQL56217.1"/>
    <property type="molecule type" value="Genomic_DNA"/>
</dbReference>
<keyword evidence="4" id="KW-1185">Reference proteome</keyword>
<feature type="transmembrane region" description="Helical" evidence="1">
    <location>
        <begin position="42"/>
        <end position="64"/>
    </location>
</feature>
<reference evidence="2 5" key="1">
    <citation type="submission" date="2019-10" db="EMBL/GenBank/DDBJ databases">
        <title>Comparative genomics of sulfur disproportionating microorganisms.</title>
        <authorList>
            <person name="Ward L.M."/>
            <person name="Bertran E."/>
            <person name="Johnston D."/>
        </authorList>
    </citation>
    <scope>NUCLEOTIDE SEQUENCE [LARGE SCALE GENOMIC DNA]</scope>
    <source>
        <strain evidence="2 5">DSM 3772</strain>
    </source>
</reference>
<keyword evidence="1" id="KW-0472">Membrane</keyword>
<evidence type="ECO:0000313" key="4">
    <source>
        <dbReference type="Proteomes" id="UP000426328"/>
    </source>
</evidence>
<protein>
    <submittedName>
        <fullName evidence="3">SepZ protein</fullName>
    </submittedName>
</protein>
<feature type="transmembrane region" description="Helical" evidence="1">
    <location>
        <begin position="12"/>
        <end position="36"/>
    </location>
</feature>
<dbReference type="KEGG" id="aamb:D1866_03940"/>
<sequence>MAGVKFARRVLGAIIAGIGVSLWIADILLTFTLPYSEYENDALVAMVPISGAVLVLGGLLMGLWG</sequence>
<dbReference type="GeneID" id="42778858"/>
<evidence type="ECO:0000256" key="1">
    <source>
        <dbReference type="SAM" id="Phobius"/>
    </source>
</evidence>
<evidence type="ECO:0000313" key="3">
    <source>
        <dbReference type="EMBL" id="QGR21245.1"/>
    </source>
</evidence>
<dbReference type="AlphaFoldDB" id="A0A650CU58"/>
<keyword evidence="1" id="KW-1133">Transmembrane helix</keyword>